<dbReference type="EMBL" id="JAEAOA010000800">
    <property type="protein sequence ID" value="KAK3605535.1"/>
    <property type="molecule type" value="Genomic_DNA"/>
</dbReference>
<evidence type="ECO:0000259" key="1">
    <source>
        <dbReference type="Pfam" id="PF14761"/>
    </source>
</evidence>
<reference evidence="3" key="3">
    <citation type="submission" date="2023-05" db="EMBL/GenBank/DDBJ databases">
        <authorList>
            <person name="Smith C.H."/>
        </authorList>
    </citation>
    <scope>NUCLEOTIDE SEQUENCE</scope>
    <source>
        <strain evidence="3">CHS0354</strain>
        <tissue evidence="3">Mantle</tissue>
    </source>
</reference>
<comment type="caution">
    <text evidence="3">The sequence shown here is derived from an EMBL/GenBank/DDBJ whole genome shotgun (WGS) entry which is preliminary data.</text>
</comment>
<dbReference type="GO" id="GO:0005737">
    <property type="term" value="C:cytoplasm"/>
    <property type="evidence" value="ECO:0007669"/>
    <property type="project" value="TreeGrafter"/>
</dbReference>
<gene>
    <name evidence="3" type="ORF">CHS0354_013159</name>
</gene>
<keyword evidence="4" id="KW-1185">Reference proteome</keyword>
<accession>A0AAE0W9T4</accession>
<dbReference type="InterPro" id="IPR029437">
    <property type="entry name" value="HPS3_N"/>
</dbReference>
<evidence type="ECO:0000313" key="4">
    <source>
        <dbReference type="Proteomes" id="UP001195483"/>
    </source>
</evidence>
<feature type="domain" description="BLOC-2 complex member HPS3 N-terminal" evidence="1">
    <location>
        <begin position="2"/>
        <end position="116"/>
    </location>
</feature>
<sequence length="612" mass="68797">MSGQGFRGNAYDTQDDRLEVINLPCPDVPRIIASCQETGNFAVAFRKTVMLFHIVEKTVPNSMSTYLDMEIFLEIEFDFTVNHLAICEDYLSVTSRDSAKVYKIVYSEDSSFNKHMFGKSRSRMSSSSVSAGGEPNEIKYRRLSNTVFKILPDGHRFGEGNNSKFSTIGEIGSHTPSPAQSTKFKYVQNSHIEDDVDFVQWKFEDDQNDFDLEQSFRNSLGQRPDSKTLFLPGLEAVGWDVCITSSSQPVIKDHRGGGHRSVGIITLQEILSERTNISQELYTFVQLIPTYLTSKIESLPNHLSQSLPVYSSRYSTLADISCFLSGSRSGHMYSLIQGNKLVSTYKYTGDVMKMITDGNLLYVVNTSGLQVYTARSSIAAVHNSQSFDNITKTIPPATLDVCLCGNLPFPGAKAVTLLDQHLILFSKDNIDRACVWNVYALEKCSTVDLYKDMMEFGSKFQESSPDTYCHILQEGHMILRSNLIGCCEEETMQMKDLVAESSALLGEYYAILIQRRYVQIDNRNSQNNSKLNCNMTSDGSRHFSLGVNLTRPERTEWRLCLPYYLMSAMNPADVVRQALQYKQHTKKVMTTAGFTVCLVAIDCTNSGLFMIT</sequence>
<dbReference type="InterPro" id="IPR017216">
    <property type="entry name" value="HPS3"/>
</dbReference>
<dbReference type="Pfam" id="PF14763">
    <property type="entry name" value="HPS3_C"/>
    <property type="match status" value="1"/>
</dbReference>
<feature type="domain" description="BLOC-2 complex member HPS3 C-terminal" evidence="2">
    <location>
        <begin position="449"/>
        <end position="595"/>
    </location>
</feature>
<organism evidence="3 4">
    <name type="scientific">Potamilus streckersoni</name>
    <dbReference type="NCBI Taxonomy" id="2493646"/>
    <lineage>
        <taxon>Eukaryota</taxon>
        <taxon>Metazoa</taxon>
        <taxon>Spiralia</taxon>
        <taxon>Lophotrochozoa</taxon>
        <taxon>Mollusca</taxon>
        <taxon>Bivalvia</taxon>
        <taxon>Autobranchia</taxon>
        <taxon>Heteroconchia</taxon>
        <taxon>Palaeoheterodonta</taxon>
        <taxon>Unionida</taxon>
        <taxon>Unionoidea</taxon>
        <taxon>Unionidae</taxon>
        <taxon>Ambleminae</taxon>
        <taxon>Lampsilini</taxon>
        <taxon>Potamilus</taxon>
    </lineage>
</organism>
<reference evidence="3" key="2">
    <citation type="journal article" date="2021" name="Genome Biol. Evol.">
        <title>Developing a high-quality reference genome for a parasitic bivalve with doubly uniparental inheritance (Bivalvia: Unionida).</title>
        <authorList>
            <person name="Smith C.H."/>
        </authorList>
    </citation>
    <scope>NUCLEOTIDE SEQUENCE</scope>
    <source>
        <strain evidence="3">CHS0354</strain>
        <tissue evidence="3">Mantle</tissue>
    </source>
</reference>
<dbReference type="Proteomes" id="UP001195483">
    <property type="component" value="Unassembled WGS sequence"/>
</dbReference>
<dbReference type="Pfam" id="PF14761">
    <property type="entry name" value="HPS3_N"/>
    <property type="match status" value="2"/>
</dbReference>
<evidence type="ECO:0000313" key="3">
    <source>
        <dbReference type="EMBL" id="KAK3605535.1"/>
    </source>
</evidence>
<dbReference type="PANTHER" id="PTHR28633">
    <property type="entry name" value="HERMANSKY-PUDLAK SYNDROME 3 PROTEIN"/>
    <property type="match status" value="1"/>
</dbReference>
<proteinExistence type="predicted"/>
<name>A0AAE0W9T4_9BIVA</name>
<dbReference type="AlphaFoldDB" id="A0AAE0W9T4"/>
<evidence type="ECO:0000259" key="2">
    <source>
        <dbReference type="Pfam" id="PF14763"/>
    </source>
</evidence>
<dbReference type="InterPro" id="IPR029438">
    <property type="entry name" value="HPS3_C"/>
</dbReference>
<reference evidence="3" key="1">
    <citation type="journal article" date="2021" name="Genome Biol. Evol.">
        <title>A High-Quality Reference Genome for a Parasitic Bivalve with Doubly Uniparental Inheritance (Bivalvia: Unionida).</title>
        <authorList>
            <person name="Smith C.H."/>
        </authorList>
    </citation>
    <scope>NUCLEOTIDE SEQUENCE</scope>
    <source>
        <strain evidence="3">CHS0354</strain>
    </source>
</reference>
<feature type="domain" description="BLOC-2 complex member HPS3 N-terminal" evidence="1">
    <location>
        <begin position="285"/>
        <end position="431"/>
    </location>
</feature>
<protein>
    <submittedName>
        <fullName evidence="3">Uncharacterized protein</fullName>
    </submittedName>
</protein>
<dbReference type="PANTHER" id="PTHR28633:SF1">
    <property type="entry name" value="BLOC-2 COMPLEX MEMBER HPS3"/>
    <property type="match status" value="1"/>
</dbReference>